<dbReference type="InterPro" id="IPR036388">
    <property type="entry name" value="WH-like_DNA-bd_sf"/>
</dbReference>
<evidence type="ECO:0000256" key="4">
    <source>
        <dbReference type="SAM" id="MobiDB-lite"/>
    </source>
</evidence>
<dbReference type="EMBL" id="CP017641">
    <property type="protein sequence ID" value="APZ96268.1"/>
    <property type="molecule type" value="Genomic_DNA"/>
</dbReference>
<gene>
    <name evidence="6" type="primary">fixJ_2</name>
    <name evidence="6" type="ORF">Fuma_05936</name>
</gene>
<dbReference type="InterPro" id="IPR016032">
    <property type="entry name" value="Sig_transdc_resp-reg_C-effctor"/>
</dbReference>
<proteinExistence type="predicted"/>
<dbReference type="PANTHER" id="PTHR44688">
    <property type="entry name" value="DNA-BINDING TRANSCRIPTIONAL ACTIVATOR DEVR_DOSR"/>
    <property type="match status" value="1"/>
</dbReference>
<evidence type="ECO:0000256" key="3">
    <source>
        <dbReference type="ARBA" id="ARBA00023163"/>
    </source>
</evidence>
<evidence type="ECO:0000259" key="5">
    <source>
        <dbReference type="PROSITE" id="PS50043"/>
    </source>
</evidence>
<reference evidence="6 7" key="1">
    <citation type="journal article" date="2016" name="Front. Microbiol.">
        <title>Fuerstia marisgermanicae gen. nov., sp. nov., an Unusual Member of the Phylum Planctomycetes from the German Wadden Sea.</title>
        <authorList>
            <person name="Kohn T."/>
            <person name="Heuer A."/>
            <person name="Jogler M."/>
            <person name="Vollmers J."/>
            <person name="Boedeker C."/>
            <person name="Bunk B."/>
            <person name="Rast P."/>
            <person name="Borchert D."/>
            <person name="Glockner I."/>
            <person name="Freese H.M."/>
            <person name="Klenk H.P."/>
            <person name="Overmann J."/>
            <person name="Kaster A.K."/>
            <person name="Rohde M."/>
            <person name="Wiegand S."/>
            <person name="Jogler C."/>
        </authorList>
    </citation>
    <scope>NUCLEOTIDE SEQUENCE [LARGE SCALE GENOMIC DNA]</scope>
    <source>
        <strain evidence="6 7">NH11</strain>
    </source>
</reference>
<protein>
    <submittedName>
        <fullName evidence="6">Transcriptional regulatory protein FixJ</fullName>
    </submittedName>
</protein>
<dbReference type="PANTHER" id="PTHR44688:SF16">
    <property type="entry name" value="DNA-BINDING TRANSCRIPTIONAL ACTIVATOR DEVR_DOSR"/>
    <property type="match status" value="1"/>
</dbReference>
<feature type="region of interest" description="Disordered" evidence="4">
    <location>
        <begin position="258"/>
        <end position="279"/>
    </location>
</feature>
<evidence type="ECO:0000256" key="1">
    <source>
        <dbReference type="ARBA" id="ARBA00023015"/>
    </source>
</evidence>
<dbReference type="KEGG" id="fmr:Fuma_05936"/>
<name>A0A1P8WQD5_9PLAN</name>
<sequence length="279" mass="30355">MDSHSINRNEGHIIPSKGLFGHAPRPAELSAEQIEQWRTQINEVHHPMMVLNANFQPALLNEALRTQLSEPSPIDGTTEPTAFVWQTICDTAGHIAAEHAKNGSGDAIAEAFPLHQRCFVAVGCLLKNNSGQIQGAVLNLADLTTSKTRLNALFASPDSAQASTAVDDTTEDPAAEERKVAFEQWMTRREEACKKMARLSRRESQVVALVSDGLPNKSVAHELDISVKTIEKHRANATRKLGVGSTAEMVRLAVVAGNKSPLVDRPPTPPMQNPPTPFR</sequence>
<feature type="domain" description="HTH luxR-type" evidence="5">
    <location>
        <begin position="192"/>
        <end position="257"/>
    </location>
</feature>
<feature type="region of interest" description="Disordered" evidence="4">
    <location>
        <begin position="1"/>
        <end position="21"/>
    </location>
</feature>
<organism evidence="6 7">
    <name type="scientific">Fuerstiella marisgermanici</name>
    <dbReference type="NCBI Taxonomy" id="1891926"/>
    <lineage>
        <taxon>Bacteria</taxon>
        <taxon>Pseudomonadati</taxon>
        <taxon>Planctomycetota</taxon>
        <taxon>Planctomycetia</taxon>
        <taxon>Planctomycetales</taxon>
        <taxon>Planctomycetaceae</taxon>
        <taxon>Fuerstiella</taxon>
    </lineage>
</organism>
<dbReference type="AlphaFoldDB" id="A0A1P8WQD5"/>
<dbReference type="InterPro" id="IPR000792">
    <property type="entry name" value="Tscrpt_reg_LuxR_C"/>
</dbReference>
<keyword evidence="2" id="KW-0238">DNA-binding</keyword>
<dbReference type="Proteomes" id="UP000187735">
    <property type="component" value="Chromosome"/>
</dbReference>
<accession>A0A1P8WQD5</accession>
<dbReference type="CDD" id="cd06170">
    <property type="entry name" value="LuxR_C_like"/>
    <property type="match status" value="1"/>
</dbReference>
<keyword evidence="1" id="KW-0805">Transcription regulation</keyword>
<keyword evidence="7" id="KW-1185">Reference proteome</keyword>
<evidence type="ECO:0000313" key="6">
    <source>
        <dbReference type="EMBL" id="APZ96268.1"/>
    </source>
</evidence>
<dbReference type="RefSeq" id="WP_077027315.1">
    <property type="nucleotide sequence ID" value="NZ_CP017641.1"/>
</dbReference>
<dbReference type="PROSITE" id="PS00622">
    <property type="entry name" value="HTH_LUXR_1"/>
    <property type="match status" value="1"/>
</dbReference>
<dbReference type="SUPFAM" id="SSF46894">
    <property type="entry name" value="C-terminal effector domain of the bipartite response regulators"/>
    <property type="match status" value="1"/>
</dbReference>
<evidence type="ECO:0000256" key="2">
    <source>
        <dbReference type="ARBA" id="ARBA00023125"/>
    </source>
</evidence>
<dbReference type="SMART" id="SM00421">
    <property type="entry name" value="HTH_LUXR"/>
    <property type="match status" value="1"/>
</dbReference>
<keyword evidence="3" id="KW-0804">Transcription</keyword>
<dbReference type="GO" id="GO:0003677">
    <property type="term" value="F:DNA binding"/>
    <property type="evidence" value="ECO:0007669"/>
    <property type="project" value="UniProtKB-KW"/>
</dbReference>
<dbReference type="Gene3D" id="1.10.10.10">
    <property type="entry name" value="Winged helix-like DNA-binding domain superfamily/Winged helix DNA-binding domain"/>
    <property type="match status" value="1"/>
</dbReference>
<dbReference type="PRINTS" id="PR00038">
    <property type="entry name" value="HTHLUXR"/>
</dbReference>
<evidence type="ECO:0000313" key="7">
    <source>
        <dbReference type="Proteomes" id="UP000187735"/>
    </source>
</evidence>
<dbReference type="GO" id="GO:0006355">
    <property type="term" value="P:regulation of DNA-templated transcription"/>
    <property type="evidence" value="ECO:0007669"/>
    <property type="project" value="InterPro"/>
</dbReference>
<feature type="compositionally biased region" description="Pro residues" evidence="4">
    <location>
        <begin position="264"/>
        <end position="279"/>
    </location>
</feature>
<dbReference type="OrthoDB" id="9796655at2"/>
<dbReference type="STRING" id="1891926.Fuma_05936"/>
<dbReference type="Pfam" id="PF00196">
    <property type="entry name" value="GerE"/>
    <property type="match status" value="1"/>
</dbReference>
<feature type="compositionally biased region" description="Basic and acidic residues" evidence="4">
    <location>
        <begin position="1"/>
        <end position="11"/>
    </location>
</feature>
<dbReference type="PROSITE" id="PS50043">
    <property type="entry name" value="HTH_LUXR_2"/>
    <property type="match status" value="1"/>
</dbReference>